<evidence type="ECO:0000313" key="6">
    <source>
        <dbReference type="Proteomes" id="UP001174209"/>
    </source>
</evidence>
<proteinExistence type="inferred from homology"/>
<dbReference type="SUPFAM" id="SSF100950">
    <property type="entry name" value="NagB/RpiA/CoA transferase-like"/>
    <property type="match status" value="1"/>
</dbReference>
<dbReference type="Pfam" id="PF01812">
    <property type="entry name" value="5-FTHF_cyc-lig"/>
    <property type="match status" value="1"/>
</dbReference>
<sequence length="217" mass="23027">MTPSTRDTEKAHLRASLRTARAALDPADRQDQSRALAGAVVEHLRSLPSAPSGTPRHGPTVAVYLGVDPEPDTAPLLQELHDLGFGVVVPICEPEYQLSWASWFPGVPLQRSVRAPVLEPTGKRFSFDEVPDVAVILVPALGVDGSGHRVGQGGGYYDRFLARYPLGAPGAVPRMGVVYRSEVLPAGTIPSEPYDQPLGGVFTPDGLLRFGTAGSSV</sequence>
<dbReference type="NCBIfam" id="TIGR02727">
    <property type="entry name" value="MTHFS_bact"/>
    <property type="match status" value="1"/>
</dbReference>
<comment type="cofactor">
    <cofactor evidence="4">
        <name>Mg(2+)</name>
        <dbReference type="ChEBI" id="CHEBI:18420"/>
    </cofactor>
</comment>
<keyword evidence="5" id="KW-0436">Ligase</keyword>
<dbReference type="Gene3D" id="3.40.50.10420">
    <property type="entry name" value="NagB/RpiA/CoA transferase-like"/>
    <property type="match status" value="1"/>
</dbReference>
<dbReference type="PANTHER" id="PTHR23407:SF1">
    <property type="entry name" value="5-FORMYLTETRAHYDROFOLATE CYCLO-LIGASE"/>
    <property type="match status" value="1"/>
</dbReference>
<evidence type="ECO:0000256" key="2">
    <source>
        <dbReference type="ARBA" id="ARBA00022741"/>
    </source>
</evidence>
<keyword evidence="3 4" id="KW-0067">ATP-binding</keyword>
<organism evidence="5 6">
    <name type="scientific">Arthrobacter burdickii</name>
    <dbReference type="NCBI Taxonomy" id="3035920"/>
    <lineage>
        <taxon>Bacteria</taxon>
        <taxon>Bacillati</taxon>
        <taxon>Actinomycetota</taxon>
        <taxon>Actinomycetes</taxon>
        <taxon>Micrococcales</taxon>
        <taxon>Micrococcaceae</taxon>
        <taxon>Arthrobacter</taxon>
    </lineage>
</organism>
<dbReference type="EMBL" id="JAROCG010000001">
    <property type="protein sequence ID" value="MDN4610910.1"/>
    <property type="molecule type" value="Genomic_DNA"/>
</dbReference>
<dbReference type="PIRSF" id="PIRSF006806">
    <property type="entry name" value="FTHF_cligase"/>
    <property type="match status" value="1"/>
</dbReference>
<dbReference type="InterPro" id="IPR024185">
    <property type="entry name" value="FTHF_cligase-like_sf"/>
</dbReference>
<evidence type="ECO:0000313" key="5">
    <source>
        <dbReference type="EMBL" id="MDN4610910.1"/>
    </source>
</evidence>
<name>A0ABT8K0G3_9MICC</name>
<reference evidence="5" key="1">
    <citation type="submission" date="2023-06" db="EMBL/GenBank/DDBJ databases">
        <title>MT1 and MT2 Draft Genomes of Novel Species.</title>
        <authorList>
            <person name="Venkateswaran K."/>
        </authorList>
    </citation>
    <scope>NUCLEOTIDE SEQUENCE</scope>
    <source>
        <strain evidence="5">IIF3SC-B10</strain>
    </source>
</reference>
<keyword evidence="4" id="KW-0479">Metal-binding</keyword>
<accession>A0ABT8K0G3</accession>
<keyword evidence="2 4" id="KW-0547">Nucleotide-binding</keyword>
<evidence type="ECO:0000256" key="4">
    <source>
        <dbReference type="RuleBase" id="RU361279"/>
    </source>
</evidence>
<comment type="caution">
    <text evidence="5">The sequence shown here is derived from an EMBL/GenBank/DDBJ whole genome shotgun (WGS) entry which is preliminary data.</text>
</comment>
<dbReference type="InterPro" id="IPR037171">
    <property type="entry name" value="NagB/RpiA_transferase-like"/>
</dbReference>
<evidence type="ECO:0000256" key="1">
    <source>
        <dbReference type="ARBA" id="ARBA00010638"/>
    </source>
</evidence>
<gene>
    <name evidence="5" type="ORF">P5G52_08490</name>
</gene>
<dbReference type="RefSeq" id="WP_301226473.1">
    <property type="nucleotide sequence ID" value="NZ_JAROCG010000001.1"/>
</dbReference>
<protein>
    <recommendedName>
        <fullName evidence="4">5-formyltetrahydrofolate cyclo-ligase</fullName>
        <ecNumber evidence="4">6.3.3.2</ecNumber>
    </recommendedName>
</protein>
<keyword evidence="6" id="KW-1185">Reference proteome</keyword>
<keyword evidence="4" id="KW-0460">Magnesium</keyword>
<evidence type="ECO:0000256" key="3">
    <source>
        <dbReference type="ARBA" id="ARBA00022840"/>
    </source>
</evidence>
<comment type="similarity">
    <text evidence="1 4">Belongs to the 5-formyltetrahydrofolate cyclo-ligase family.</text>
</comment>
<dbReference type="Proteomes" id="UP001174209">
    <property type="component" value="Unassembled WGS sequence"/>
</dbReference>
<comment type="catalytic activity">
    <reaction evidence="4">
        <text>(6S)-5-formyl-5,6,7,8-tetrahydrofolate + ATP = (6R)-5,10-methenyltetrahydrofolate + ADP + phosphate</text>
        <dbReference type="Rhea" id="RHEA:10488"/>
        <dbReference type="ChEBI" id="CHEBI:30616"/>
        <dbReference type="ChEBI" id="CHEBI:43474"/>
        <dbReference type="ChEBI" id="CHEBI:57455"/>
        <dbReference type="ChEBI" id="CHEBI:57457"/>
        <dbReference type="ChEBI" id="CHEBI:456216"/>
        <dbReference type="EC" id="6.3.3.2"/>
    </reaction>
</comment>
<dbReference type="EC" id="6.3.3.2" evidence="4"/>
<dbReference type="PANTHER" id="PTHR23407">
    <property type="entry name" value="ATPASE INHIBITOR/5-FORMYLTETRAHYDROFOLATE CYCLO-LIGASE"/>
    <property type="match status" value="1"/>
</dbReference>
<dbReference type="GO" id="GO:0030272">
    <property type="term" value="F:5-formyltetrahydrofolate cyclo-ligase activity"/>
    <property type="evidence" value="ECO:0007669"/>
    <property type="project" value="UniProtKB-EC"/>
</dbReference>
<dbReference type="InterPro" id="IPR002698">
    <property type="entry name" value="FTHF_cligase"/>
</dbReference>